<dbReference type="CDD" id="cd07040">
    <property type="entry name" value="HP"/>
    <property type="match status" value="1"/>
</dbReference>
<accession>G0UAY0</accession>
<gene>
    <name evidence="1" type="ORF">TVY486_1104510</name>
</gene>
<dbReference type="VEuPathDB" id="TriTrypDB:TvY486_1104510"/>
<protein>
    <submittedName>
        <fullName evidence="1">Uncharacterized protein</fullName>
    </submittedName>
</protein>
<dbReference type="AlphaFoldDB" id="G0UAY0"/>
<proteinExistence type="predicted"/>
<reference evidence="1" key="1">
    <citation type="journal article" date="2012" name="Proc. Natl. Acad. Sci. U.S.A.">
        <title>Antigenic diversity is generated by distinct evolutionary mechanisms in African trypanosome species.</title>
        <authorList>
            <person name="Jackson A.P."/>
            <person name="Berry A."/>
            <person name="Aslett M."/>
            <person name="Allison H.C."/>
            <person name="Burton P."/>
            <person name="Vavrova-Anderson J."/>
            <person name="Brown R."/>
            <person name="Browne H."/>
            <person name="Corton N."/>
            <person name="Hauser H."/>
            <person name="Gamble J."/>
            <person name="Gilderthorp R."/>
            <person name="Marcello L."/>
            <person name="McQuillan J."/>
            <person name="Otto T.D."/>
            <person name="Quail M.A."/>
            <person name="Sanders M.J."/>
            <person name="van Tonder A."/>
            <person name="Ginger M.L."/>
            <person name="Field M.C."/>
            <person name="Barry J.D."/>
            <person name="Hertz-Fowler C."/>
            <person name="Berriman M."/>
        </authorList>
    </citation>
    <scope>NUCLEOTIDE SEQUENCE</scope>
    <source>
        <strain evidence="1">Y486</strain>
    </source>
</reference>
<dbReference type="SMART" id="SM00855">
    <property type="entry name" value="PGAM"/>
    <property type="match status" value="1"/>
</dbReference>
<dbReference type="PANTHER" id="PTHR16469:SF44">
    <property type="match status" value="1"/>
</dbReference>
<dbReference type="InterPro" id="IPR051710">
    <property type="entry name" value="Phosphatase_SH3-domain"/>
</dbReference>
<evidence type="ECO:0000313" key="1">
    <source>
        <dbReference type="EMBL" id="CCC52967.1"/>
    </source>
</evidence>
<dbReference type="InterPro" id="IPR013078">
    <property type="entry name" value="His_Pase_superF_clade-1"/>
</dbReference>
<organism evidence="1">
    <name type="scientific">Trypanosoma vivax (strain Y486)</name>
    <dbReference type="NCBI Taxonomy" id="1055687"/>
    <lineage>
        <taxon>Eukaryota</taxon>
        <taxon>Discoba</taxon>
        <taxon>Euglenozoa</taxon>
        <taxon>Kinetoplastea</taxon>
        <taxon>Metakinetoplastina</taxon>
        <taxon>Trypanosomatida</taxon>
        <taxon>Trypanosomatidae</taxon>
        <taxon>Trypanosoma</taxon>
        <taxon>Duttonella</taxon>
    </lineage>
</organism>
<name>G0UAY0_TRYVY</name>
<dbReference type="Gene3D" id="3.40.50.1240">
    <property type="entry name" value="Phosphoglycerate mutase-like"/>
    <property type="match status" value="1"/>
</dbReference>
<sequence length="441" mass="48942">MTAVQYAQAAKRRSVQRPPLSDYFRDELLLLRHGERLDHVDRAWKLTSNGTFLHLPDADPPLSAVGRRQALETGIMFLRQRQHRKIRQRALGMLSMLLVSPFHRCVETALIVNIVGFNGELAMFFDPLLSDWHSPRIYTRPPRLGGTYHVDGINVGFHPHWEALAPALTSFFRCVAASVGSAGMMPLSVTEAMSARWLAISEELCSQAPCFPVWTSSSMTKSLCLNSGANFDCLKSVPRSPWDGVGKVTALKGNTGIDYPESANALLRRVGEAVRVHFAANSMERSSVPRLVEDAIQQEVKQLPSAFFRKPISTESTVATAWSSGLGPPYTVSAANAMQTKNRPEGERYALLPSMRVMMVTHADVVSMALKHCCPTHYITRSGFSVPYCSITSIFRSNDFYIRPEASAKGPKRCVDSEPPWRVEAVGSTSHMQTTIVLEYD</sequence>
<dbReference type="EMBL" id="HE573027">
    <property type="protein sequence ID" value="CCC52967.1"/>
    <property type="molecule type" value="Genomic_DNA"/>
</dbReference>
<dbReference type="OMA" id="YHDKGAG"/>
<dbReference type="SUPFAM" id="SSF53254">
    <property type="entry name" value="Phosphoglycerate mutase-like"/>
    <property type="match status" value="1"/>
</dbReference>
<dbReference type="PANTHER" id="PTHR16469">
    <property type="entry name" value="UBIQUITIN-ASSOCIATED AND SH3 DOMAIN-CONTAINING BA-RELATED"/>
    <property type="match status" value="1"/>
</dbReference>
<dbReference type="InterPro" id="IPR029033">
    <property type="entry name" value="His_PPase_superfam"/>
</dbReference>